<dbReference type="InterPro" id="IPR010796">
    <property type="entry name" value="C2_B9-type_dom"/>
</dbReference>
<feature type="region of interest" description="Disordered" evidence="6">
    <location>
        <begin position="167"/>
        <end position="193"/>
    </location>
</feature>
<evidence type="ECO:0000313" key="7">
    <source>
        <dbReference type="EMBL" id="CEL99613.1"/>
    </source>
</evidence>
<dbReference type="OrthoDB" id="184109at2759"/>
<dbReference type="PROSITE" id="PS51381">
    <property type="entry name" value="C2_B9"/>
    <property type="match status" value="1"/>
</dbReference>
<dbReference type="Proteomes" id="UP000041254">
    <property type="component" value="Unassembled WGS sequence"/>
</dbReference>
<feature type="region of interest" description="Disordered" evidence="6">
    <location>
        <begin position="1"/>
        <end position="22"/>
    </location>
</feature>
<dbReference type="GO" id="GO:0036038">
    <property type="term" value="C:MKS complex"/>
    <property type="evidence" value="ECO:0007669"/>
    <property type="project" value="TreeGrafter"/>
</dbReference>
<comment type="subcellular location">
    <subcellularLocation>
        <location evidence="1">Cytoplasm</location>
        <location evidence="1">Cytoskeleton</location>
        <location evidence="1">Cilium basal body</location>
    </subcellularLocation>
</comment>
<evidence type="ECO:0000256" key="2">
    <source>
        <dbReference type="ARBA" id="ARBA00022490"/>
    </source>
</evidence>
<evidence type="ECO:0000256" key="4">
    <source>
        <dbReference type="ARBA" id="ARBA00023212"/>
    </source>
</evidence>
<evidence type="ECO:0000313" key="8">
    <source>
        <dbReference type="Proteomes" id="UP000041254"/>
    </source>
</evidence>
<keyword evidence="5" id="KW-0966">Cell projection</keyword>
<evidence type="ECO:0000256" key="5">
    <source>
        <dbReference type="ARBA" id="ARBA00023273"/>
    </source>
</evidence>
<dbReference type="Pfam" id="PF07162">
    <property type="entry name" value="B9-C2"/>
    <property type="match status" value="1"/>
</dbReference>
<organism evidence="7 8">
    <name type="scientific">Vitrella brassicaformis (strain CCMP3155)</name>
    <dbReference type="NCBI Taxonomy" id="1169540"/>
    <lineage>
        <taxon>Eukaryota</taxon>
        <taxon>Sar</taxon>
        <taxon>Alveolata</taxon>
        <taxon>Colpodellida</taxon>
        <taxon>Vitrellaceae</taxon>
        <taxon>Vitrella</taxon>
    </lineage>
</organism>
<dbReference type="STRING" id="1169540.A0A0G4EPV7"/>
<evidence type="ECO:0000256" key="1">
    <source>
        <dbReference type="ARBA" id="ARBA00004120"/>
    </source>
</evidence>
<keyword evidence="8" id="KW-1185">Reference proteome</keyword>
<evidence type="ECO:0000256" key="3">
    <source>
        <dbReference type="ARBA" id="ARBA00022794"/>
    </source>
</evidence>
<dbReference type="PANTHER" id="PTHR12968">
    <property type="entry name" value="B9 DOMAIN-CONTAINING"/>
    <property type="match status" value="1"/>
</dbReference>
<dbReference type="VEuPathDB" id="CryptoDB:Vbra_1529"/>
<dbReference type="AlphaFoldDB" id="A0A0G4EPV7"/>
<name>A0A0G4EPV7_VITBC</name>
<evidence type="ECO:0000256" key="6">
    <source>
        <dbReference type="SAM" id="MobiDB-lite"/>
    </source>
</evidence>
<reference evidence="7 8" key="1">
    <citation type="submission" date="2014-11" db="EMBL/GenBank/DDBJ databases">
        <authorList>
            <person name="Zhu J."/>
            <person name="Qi W."/>
            <person name="Song R."/>
        </authorList>
    </citation>
    <scope>NUCLEOTIDE SEQUENCE [LARGE SCALE GENOMIC DNA]</scope>
</reference>
<dbReference type="InParanoid" id="A0A0G4EPV7"/>
<dbReference type="PhylomeDB" id="A0A0G4EPV7"/>
<keyword evidence="3" id="KW-0970">Cilium biogenesis/degradation</keyword>
<sequence>MPYSPSPSARTPHNPPPPAAAAATDLSRPQLFFSGCLEGCEGTAESTALCCSFSLRYDSSSWRLLRGAQEGATFVSECDGESRYAVWNHPLEGHFAFSSVKGWPRLELRVFEEHPSGGVEVAGHGFIHLPTTPGHHDLTCWTWRPTPASGLGRLQVMLLGGVPQIVNTSGGEGRGGGDGGSPASTLTQPHLAGPDVCVESGGVRVRVSMDVALKNVREHGIVV</sequence>
<dbReference type="GO" id="GO:0060271">
    <property type="term" value="P:cilium assembly"/>
    <property type="evidence" value="ECO:0007669"/>
    <property type="project" value="TreeGrafter"/>
</dbReference>
<proteinExistence type="predicted"/>
<accession>A0A0G4EPV7</accession>
<keyword evidence="2" id="KW-0963">Cytoplasm</keyword>
<dbReference type="EMBL" id="CDMY01000284">
    <property type="protein sequence ID" value="CEL99613.1"/>
    <property type="molecule type" value="Genomic_DNA"/>
</dbReference>
<feature type="compositionally biased region" description="Low complexity" evidence="6">
    <location>
        <begin position="1"/>
        <end position="12"/>
    </location>
</feature>
<keyword evidence="4" id="KW-0206">Cytoskeleton</keyword>
<gene>
    <name evidence="7" type="ORF">Vbra_1529</name>
</gene>
<feature type="compositionally biased region" description="Gly residues" evidence="6">
    <location>
        <begin position="170"/>
        <end position="180"/>
    </location>
</feature>
<evidence type="ECO:0008006" key="9">
    <source>
        <dbReference type="Google" id="ProtNLM"/>
    </source>
</evidence>
<protein>
    <recommendedName>
        <fullName evidence="9">B9 domain-containing protein</fullName>
    </recommendedName>
</protein>